<reference evidence="2" key="1">
    <citation type="submission" date="2017-11" db="EMBL/GenBank/DDBJ databases">
        <authorList>
            <person name="Lima N.C."/>
            <person name="Parody-Merino A.M."/>
            <person name="Battley P.F."/>
            <person name="Fidler A.E."/>
            <person name="Prosdocimi F."/>
        </authorList>
    </citation>
    <scope>NUCLEOTIDE SEQUENCE [LARGE SCALE GENOMIC DNA]</scope>
</reference>
<proteinExistence type="predicted"/>
<dbReference type="EMBL" id="KZ505838">
    <property type="protein sequence ID" value="PKU44270.1"/>
    <property type="molecule type" value="Genomic_DNA"/>
</dbReference>
<sequence length="178" mass="20069">MGFKSSTWCFQKGWKAQQFGMEKYPVNDSDLKHEQIPSWCEMAFQKSYSFEKPVLMPATLVESTTTKPVSRPKYLVLYPNTGMLLEINRTGKMLPISSAGRMYCMCQLDVDMFVFFTRSFTKPGVGRTFPGKIFLKFESNDITIPQIAPGKSRLLLVAKSVKLEALALWTLGTGVVSV</sequence>
<evidence type="ECO:0000313" key="2">
    <source>
        <dbReference type="Proteomes" id="UP000233556"/>
    </source>
</evidence>
<dbReference type="AlphaFoldDB" id="A0A2I0UE02"/>
<keyword evidence="2" id="KW-1185">Reference proteome</keyword>
<gene>
    <name evidence="1" type="ORF">llap_5430</name>
</gene>
<name>A0A2I0UE02_LIMLA</name>
<reference evidence="2" key="2">
    <citation type="submission" date="2017-12" db="EMBL/GenBank/DDBJ databases">
        <title>Genome sequence of the Bar-tailed Godwit (Limosa lapponica baueri).</title>
        <authorList>
            <person name="Lima N.C.B."/>
            <person name="Parody-Merino A.M."/>
            <person name="Battley P.F."/>
            <person name="Fidler A.E."/>
            <person name="Prosdocimi F."/>
        </authorList>
    </citation>
    <scope>NUCLEOTIDE SEQUENCE [LARGE SCALE GENOMIC DNA]</scope>
</reference>
<evidence type="ECO:0000313" key="1">
    <source>
        <dbReference type="EMBL" id="PKU44270.1"/>
    </source>
</evidence>
<accession>A0A2I0UE02</accession>
<organism evidence="1 2">
    <name type="scientific">Limosa lapponica baueri</name>
    <dbReference type="NCBI Taxonomy" id="1758121"/>
    <lineage>
        <taxon>Eukaryota</taxon>
        <taxon>Metazoa</taxon>
        <taxon>Chordata</taxon>
        <taxon>Craniata</taxon>
        <taxon>Vertebrata</taxon>
        <taxon>Euteleostomi</taxon>
        <taxon>Archelosauria</taxon>
        <taxon>Archosauria</taxon>
        <taxon>Dinosauria</taxon>
        <taxon>Saurischia</taxon>
        <taxon>Theropoda</taxon>
        <taxon>Coelurosauria</taxon>
        <taxon>Aves</taxon>
        <taxon>Neognathae</taxon>
        <taxon>Neoaves</taxon>
        <taxon>Charadriiformes</taxon>
        <taxon>Scolopacidae</taxon>
        <taxon>Limosa</taxon>
    </lineage>
</organism>
<dbReference type="Proteomes" id="UP000233556">
    <property type="component" value="Unassembled WGS sequence"/>
</dbReference>
<protein>
    <submittedName>
        <fullName evidence="1">Uncharacterized protein</fullName>
    </submittedName>
</protein>